<evidence type="ECO:0000313" key="3">
    <source>
        <dbReference type="Proteomes" id="UP001069090"/>
    </source>
</evidence>
<comment type="caution">
    <text evidence="2">The sequence shown here is derived from an EMBL/GenBank/DDBJ whole genome shotgun (WGS) entry which is preliminary data.</text>
</comment>
<dbReference type="InterPro" id="IPR037682">
    <property type="entry name" value="TonB_C"/>
</dbReference>
<dbReference type="RefSeq" id="WP_258330666.1">
    <property type="nucleotide sequence ID" value="NZ_JAPTGG010000003.1"/>
</dbReference>
<evidence type="ECO:0000313" key="2">
    <source>
        <dbReference type="EMBL" id="MCZ0864511.1"/>
    </source>
</evidence>
<accession>A0A9J6RJZ2</accession>
<name>A0A9J6RJZ2_9GAMM</name>
<proteinExistence type="predicted"/>
<dbReference type="Pfam" id="PF03544">
    <property type="entry name" value="TonB_C"/>
    <property type="match status" value="1"/>
</dbReference>
<dbReference type="SUPFAM" id="SSF74653">
    <property type="entry name" value="TolA/TonB C-terminal domain"/>
    <property type="match status" value="1"/>
</dbReference>
<dbReference type="Proteomes" id="UP001069090">
    <property type="component" value="Unassembled WGS sequence"/>
</dbReference>
<sequence length="161" mass="17839">MRLATILLYLSLIGCTAPPQTPTSNDPVITANIVVSSENLHHYWTPIATPYPSFPYSARSIDKATCVNIAFIIGQDGRVHNPTVIKVPPNTSKRFQKAALKAIKKFTYQPAATNSAKEKVITHLVFSFYQPLDDHSNKKTQTIVDEIAKLCLPDPPKHTLN</sequence>
<feature type="domain" description="TonB C-terminal" evidence="1">
    <location>
        <begin position="50"/>
        <end position="128"/>
    </location>
</feature>
<dbReference type="GO" id="GO:0055085">
    <property type="term" value="P:transmembrane transport"/>
    <property type="evidence" value="ECO:0007669"/>
    <property type="project" value="InterPro"/>
</dbReference>
<evidence type="ECO:0000259" key="1">
    <source>
        <dbReference type="Pfam" id="PF03544"/>
    </source>
</evidence>
<keyword evidence="3" id="KW-1185">Reference proteome</keyword>
<gene>
    <name evidence="2" type="ORF">O0V09_04830</name>
</gene>
<protein>
    <submittedName>
        <fullName evidence="2">Energy transducer TonB</fullName>
    </submittedName>
</protein>
<dbReference type="EMBL" id="JAPTGG010000003">
    <property type="protein sequence ID" value="MCZ0864511.1"/>
    <property type="molecule type" value="Genomic_DNA"/>
</dbReference>
<dbReference type="Gene3D" id="3.30.1150.10">
    <property type="match status" value="1"/>
</dbReference>
<dbReference type="AlphaFoldDB" id="A0A9J6RJZ2"/>
<reference evidence="2 3" key="1">
    <citation type="submission" date="2022-12" db="EMBL/GenBank/DDBJ databases">
        <title>Dasania phycosphaerae sp. nov., isolated from particulate material of the south coast of Korea.</title>
        <authorList>
            <person name="Jiang Y."/>
        </authorList>
    </citation>
    <scope>NUCLEOTIDE SEQUENCE [LARGE SCALE GENOMIC DNA]</scope>
    <source>
        <strain evidence="2 3">GY-19</strain>
    </source>
</reference>
<dbReference type="PROSITE" id="PS51257">
    <property type="entry name" value="PROKAR_LIPOPROTEIN"/>
    <property type="match status" value="1"/>
</dbReference>
<organism evidence="2 3">
    <name type="scientific">Dasania phycosphaerae</name>
    <dbReference type="NCBI Taxonomy" id="2950436"/>
    <lineage>
        <taxon>Bacteria</taxon>
        <taxon>Pseudomonadati</taxon>
        <taxon>Pseudomonadota</taxon>
        <taxon>Gammaproteobacteria</taxon>
        <taxon>Cellvibrionales</taxon>
        <taxon>Spongiibacteraceae</taxon>
        <taxon>Dasania</taxon>
    </lineage>
</organism>